<dbReference type="Proteomes" id="UP000765509">
    <property type="component" value="Unassembled WGS sequence"/>
</dbReference>
<reference evidence="2" key="1">
    <citation type="submission" date="2021-03" db="EMBL/GenBank/DDBJ databases">
        <title>Draft genome sequence of rust myrtle Austropuccinia psidii MF-1, a brazilian biotype.</title>
        <authorList>
            <person name="Quecine M.C."/>
            <person name="Pachon D.M.R."/>
            <person name="Bonatelli M.L."/>
            <person name="Correr F.H."/>
            <person name="Franceschini L.M."/>
            <person name="Leite T.F."/>
            <person name="Margarido G.R.A."/>
            <person name="Almeida C.A."/>
            <person name="Ferrarezi J.A."/>
            <person name="Labate C.A."/>
        </authorList>
    </citation>
    <scope>NUCLEOTIDE SEQUENCE</scope>
    <source>
        <strain evidence="2">MF-1</strain>
    </source>
</reference>
<dbReference type="EMBL" id="AVOT02018107">
    <property type="protein sequence ID" value="MBW0504745.1"/>
    <property type="molecule type" value="Genomic_DNA"/>
</dbReference>
<evidence type="ECO:0000259" key="1">
    <source>
        <dbReference type="Pfam" id="PF07727"/>
    </source>
</evidence>
<comment type="caution">
    <text evidence="2">The sequence shown here is derived from an EMBL/GenBank/DDBJ whole genome shotgun (WGS) entry which is preliminary data.</text>
</comment>
<keyword evidence="3" id="KW-1185">Reference proteome</keyword>
<sequence>MLDSFVFYRGGTYHIGIYIHVDDLALFGPHLDPSKEEIQKKFNMKDLGKEDLPIRIKILHNKARFSLSQDNYIENIAENFNVINLAPTNTPLKPGLQLMKASEDEVRAFEKLELN</sequence>
<feature type="domain" description="Reverse transcriptase Ty1/copia-type" evidence="1">
    <location>
        <begin position="6"/>
        <end position="93"/>
    </location>
</feature>
<evidence type="ECO:0000313" key="2">
    <source>
        <dbReference type="EMBL" id="MBW0504745.1"/>
    </source>
</evidence>
<organism evidence="2 3">
    <name type="scientific">Austropuccinia psidii MF-1</name>
    <dbReference type="NCBI Taxonomy" id="1389203"/>
    <lineage>
        <taxon>Eukaryota</taxon>
        <taxon>Fungi</taxon>
        <taxon>Dikarya</taxon>
        <taxon>Basidiomycota</taxon>
        <taxon>Pucciniomycotina</taxon>
        <taxon>Pucciniomycetes</taxon>
        <taxon>Pucciniales</taxon>
        <taxon>Sphaerophragmiaceae</taxon>
        <taxon>Austropuccinia</taxon>
    </lineage>
</organism>
<name>A0A9Q3HK65_9BASI</name>
<dbReference type="OrthoDB" id="3344688at2759"/>
<accession>A0A9Q3HK65</accession>
<dbReference type="AlphaFoldDB" id="A0A9Q3HK65"/>
<evidence type="ECO:0000313" key="3">
    <source>
        <dbReference type="Proteomes" id="UP000765509"/>
    </source>
</evidence>
<dbReference type="Pfam" id="PF07727">
    <property type="entry name" value="RVT_2"/>
    <property type="match status" value="1"/>
</dbReference>
<gene>
    <name evidence="2" type="ORF">O181_044460</name>
</gene>
<proteinExistence type="predicted"/>
<dbReference type="InterPro" id="IPR013103">
    <property type="entry name" value="RVT_2"/>
</dbReference>
<protein>
    <recommendedName>
        <fullName evidence="1">Reverse transcriptase Ty1/copia-type domain-containing protein</fullName>
    </recommendedName>
</protein>